<dbReference type="RefSeq" id="WP_237336419.1">
    <property type="nucleotide sequence ID" value="NZ_BAABCM010000008.1"/>
</dbReference>
<organism evidence="1 2">
    <name type="scientific">Amycolatopsis tucumanensis</name>
    <dbReference type="NCBI Taxonomy" id="401106"/>
    <lineage>
        <taxon>Bacteria</taxon>
        <taxon>Bacillati</taxon>
        <taxon>Actinomycetota</taxon>
        <taxon>Actinomycetes</taxon>
        <taxon>Pseudonocardiales</taxon>
        <taxon>Pseudonocardiaceae</taxon>
        <taxon>Amycolatopsis</taxon>
    </lineage>
</organism>
<gene>
    <name evidence="1" type="ORF">GCM10022380_54460</name>
</gene>
<evidence type="ECO:0000313" key="1">
    <source>
        <dbReference type="EMBL" id="GAA3829017.1"/>
    </source>
</evidence>
<dbReference type="EMBL" id="BAABCM010000008">
    <property type="protein sequence ID" value="GAA3829017.1"/>
    <property type="molecule type" value="Genomic_DNA"/>
</dbReference>
<comment type="caution">
    <text evidence="1">The sequence shown here is derived from an EMBL/GenBank/DDBJ whole genome shotgun (WGS) entry which is preliminary data.</text>
</comment>
<reference evidence="2" key="1">
    <citation type="journal article" date="2019" name="Int. J. Syst. Evol. Microbiol.">
        <title>The Global Catalogue of Microorganisms (GCM) 10K type strain sequencing project: providing services to taxonomists for standard genome sequencing and annotation.</title>
        <authorList>
            <consortium name="The Broad Institute Genomics Platform"/>
            <consortium name="The Broad Institute Genome Sequencing Center for Infectious Disease"/>
            <person name="Wu L."/>
            <person name="Ma J."/>
        </authorList>
    </citation>
    <scope>NUCLEOTIDE SEQUENCE [LARGE SCALE GENOMIC DNA]</scope>
    <source>
        <strain evidence="2">JCM 17017</strain>
    </source>
</reference>
<dbReference type="Proteomes" id="UP001501624">
    <property type="component" value="Unassembled WGS sequence"/>
</dbReference>
<accession>A0ABP7IXV1</accession>
<protein>
    <submittedName>
        <fullName evidence="1">Uncharacterized protein</fullName>
    </submittedName>
</protein>
<name>A0ABP7IXV1_9PSEU</name>
<keyword evidence="2" id="KW-1185">Reference proteome</keyword>
<evidence type="ECO:0000313" key="2">
    <source>
        <dbReference type="Proteomes" id="UP001501624"/>
    </source>
</evidence>
<sequence length="58" mass="6446">MSDKRITILLRDEPGLNGIGMSTPSDMPRSEVIEALQRVLAIVSNGGVIQHVRYEREP</sequence>
<proteinExistence type="predicted"/>